<evidence type="ECO:0000313" key="8">
    <source>
        <dbReference type="EMBL" id="KEF61019.1"/>
    </source>
</evidence>
<dbReference type="OrthoDB" id="354769at2759"/>
<evidence type="ECO:0008006" key="10">
    <source>
        <dbReference type="Google" id="ProtNLM"/>
    </source>
</evidence>
<dbReference type="Pfam" id="PF09810">
    <property type="entry name" value="Exo5"/>
    <property type="match status" value="1"/>
</dbReference>
<proteinExistence type="inferred from homology"/>
<accession>A0A072PLN9</accession>
<protein>
    <recommendedName>
        <fullName evidence="10">Exonuclease V</fullName>
    </recommendedName>
</protein>
<dbReference type="RefSeq" id="XP_013263609.1">
    <property type="nucleotide sequence ID" value="XM_013408155.1"/>
</dbReference>
<dbReference type="EMBL" id="AMGV01000002">
    <property type="protein sequence ID" value="KEF61019.1"/>
    <property type="molecule type" value="Genomic_DNA"/>
</dbReference>
<keyword evidence="6" id="KW-0269">Exonuclease</keyword>
<evidence type="ECO:0000256" key="5">
    <source>
        <dbReference type="ARBA" id="ARBA00022722"/>
    </source>
</evidence>
<evidence type="ECO:0000313" key="9">
    <source>
        <dbReference type="Proteomes" id="UP000027920"/>
    </source>
</evidence>
<feature type="compositionally biased region" description="Low complexity" evidence="7">
    <location>
        <begin position="500"/>
        <end position="521"/>
    </location>
</feature>
<keyword evidence="6" id="KW-0378">Hydrolase</keyword>
<feature type="compositionally biased region" description="Low complexity" evidence="7">
    <location>
        <begin position="338"/>
        <end position="350"/>
    </location>
</feature>
<keyword evidence="4" id="KW-0004">4Fe-4S</keyword>
<dbReference type="VEuPathDB" id="FungiDB:A1O9_02583"/>
<dbReference type="InterPro" id="IPR019190">
    <property type="entry name" value="EXOV"/>
</dbReference>
<dbReference type="GeneID" id="25277525"/>
<dbReference type="GO" id="GO:0036297">
    <property type="term" value="P:interstrand cross-link repair"/>
    <property type="evidence" value="ECO:0007669"/>
    <property type="project" value="TreeGrafter"/>
</dbReference>
<keyword evidence="5" id="KW-0540">Nuclease</keyword>
<dbReference type="GO" id="GO:0051539">
    <property type="term" value="F:4 iron, 4 sulfur cluster binding"/>
    <property type="evidence" value="ECO:0007669"/>
    <property type="project" value="UniProtKB-KW"/>
</dbReference>
<evidence type="ECO:0000256" key="4">
    <source>
        <dbReference type="ARBA" id="ARBA00022485"/>
    </source>
</evidence>
<evidence type="ECO:0000256" key="3">
    <source>
        <dbReference type="ARBA" id="ARBA00011245"/>
    </source>
</evidence>
<reference evidence="8 9" key="1">
    <citation type="submission" date="2013-03" db="EMBL/GenBank/DDBJ databases">
        <title>The Genome Sequence of Exophiala aquamarina CBS 119918.</title>
        <authorList>
            <consortium name="The Broad Institute Genomics Platform"/>
            <person name="Cuomo C."/>
            <person name="de Hoog S."/>
            <person name="Gorbushina A."/>
            <person name="Walker B."/>
            <person name="Young S.K."/>
            <person name="Zeng Q."/>
            <person name="Gargeya S."/>
            <person name="Fitzgerald M."/>
            <person name="Haas B."/>
            <person name="Abouelleil A."/>
            <person name="Allen A.W."/>
            <person name="Alvarado L."/>
            <person name="Arachchi H.M."/>
            <person name="Berlin A.M."/>
            <person name="Chapman S.B."/>
            <person name="Gainer-Dewar J."/>
            <person name="Goldberg J."/>
            <person name="Griggs A."/>
            <person name="Gujja S."/>
            <person name="Hansen M."/>
            <person name="Howarth C."/>
            <person name="Imamovic A."/>
            <person name="Ireland A."/>
            <person name="Larimer J."/>
            <person name="McCowan C."/>
            <person name="Murphy C."/>
            <person name="Pearson M."/>
            <person name="Poon T.W."/>
            <person name="Priest M."/>
            <person name="Roberts A."/>
            <person name="Saif S."/>
            <person name="Shea T."/>
            <person name="Sisk P."/>
            <person name="Sykes S."/>
            <person name="Wortman J."/>
            <person name="Nusbaum C."/>
            <person name="Birren B."/>
        </authorList>
    </citation>
    <scope>NUCLEOTIDE SEQUENCE [LARGE SCALE GENOMIC DNA]</scope>
    <source>
        <strain evidence="8 9">CBS 119918</strain>
    </source>
</reference>
<comment type="subunit">
    <text evidence="3">Monomer.</text>
</comment>
<name>A0A072PLN9_9EURO</name>
<keyword evidence="4" id="KW-0479">Metal-binding</keyword>
<dbReference type="PANTHER" id="PTHR14464">
    <property type="entry name" value="EXONUCLEASE V"/>
    <property type="match status" value="1"/>
</dbReference>
<dbReference type="GO" id="GO:0045145">
    <property type="term" value="F:single-stranded DNA 5'-3' DNA exonuclease activity"/>
    <property type="evidence" value="ECO:0007669"/>
    <property type="project" value="InterPro"/>
</dbReference>
<keyword evidence="4" id="KW-0408">Iron</keyword>
<comment type="caution">
    <text evidence="8">The sequence shown here is derived from an EMBL/GenBank/DDBJ whole genome shotgun (WGS) entry which is preliminary data.</text>
</comment>
<dbReference type="AlphaFoldDB" id="A0A072PLN9"/>
<feature type="compositionally biased region" description="Basic and acidic residues" evidence="7">
    <location>
        <begin position="292"/>
        <end position="306"/>
    </location>
</feature>
<feature type="region of interest" description="Disordered" evidence="7">
    <location>
        <begin position="292"/>
        <end position="311"/>
    </location>
</feature>
<evidence type="ECO:0000256" key="7">
    <source>
        <dbReference type="SAM" id="MobiDB-lite"/>
    </source>
</evidence>
<comment type="cofactor">
    <cofactor evidence="1">
        <name>[4Fe-4S] cluster</name>
        <dbReference type="ChEBI" id="CHEBI:49883"/>
    </cofactor>
</comment>
<dbReference type="Proteomes" id="UP000027920">
    <property type="component" value="Unassembled WGS sequence"/>
</dbReference>
<sequence length="648" mass="72641">MTISPSSPPGSPTHYTIQMQVVPTPAGDTTHLGYDDDEFSDFGADPEELAVIERLLQEAAEKTQQSAIQTAPAPATVIDIEDYEAPQAVHLSEMFNLQSTQPWNHAAQTENRQLQSSLVQIICDESAVARSESQDKETEISESSGESPHLADAKAEPAEPTTPQNNTRSPLERFRRPPKKPISVTDLTSPAWCELQYYYILSSKTGRKKPTSAMKQGTTVHKVLQEEVHVTVPVKITKREDNWGLKVWNIIQGLRTLRETGRTREFEVWGTVGGELVNGVIDELSYDCPDPKLEEQSLRSMGKQDSEPPIPEYQTSIREYLVSSEHREQSQTIADALSGSNSQQQPVSSNSKRDKRIYITDVKTRGVSSLPTGSSLRPTIVQLHLYHHLLENFAQGNFPLEHLATRFKFDVGEPFSDSFIAQIANLNQEAFDCVNSSREDGMEVDFDEDDFVPSTQDSFEIILQHNNISSLWQYMLNQFQETFMVRSPASSTDAISVTMSQTQSTSQTGHESPSSRPQSISSLEFPSQMTLPTLLSPLLTAKYLSSKLKSNSDPFRPRLLGSKSIIFNPSFLRSYLYDSLAFWRGEREPKGVVLSDAWKCSVCEFRDGCDWIKEQDQRALNESLERRRVRAEGVDGGVVGREVTRSHV</sequence>
<dbReference type="PANTHER" id="PTHR14464:SF4">
    <property type="entry name" value="EXONUCLEASE V"/>
    <property type="match status" value="1"/>
</dbReference>
<feature type="region of interest" description="Disordered" evidence="7">
    <location>
        <begin position="494"/>
        <end position="521"/>
    </location>
</feature>
<dbReference type="GO" id="GO:0005634">
    <property type="term" value="C:nucleus"/>
    <property type="evidence" value="ECO:0007669"/>
    <property type="project" value="TreeGrafter"/>
</dbReference>
<evidence type="ECO:0000256" key="6">
    <source>
        <dbReference type="ARBA" id="ARBA00022839"/>
    </source>
</evidence>
<gene>
    <name evidence="8" type="ORF">A1O9_02583</name>
</gene>
<keyword evidence="9" id="KW-1185">Reference proteome</keyword>
<organism evidence="8 9">
    <name type="scientific">Exophiala aquamarina CBS 119918</name>
    <dbReference type="NCBI Taxonomy" id="1182545"/>
    <lineage>
        <taxon>Eukaryota</taxon>
        <taxon>Fungi</taxon>
        <taxon>Dikarya</taxon>
        <taxon>Ascomycota</taxon>
        <taxon>Pezizomycotina</taxon>
        <taxon>Eurotiomycetes</taxon>
        <taxon>Chaetothyriomycetidae</taxon>
        <taxon>Chaetothyriales</taxon>
        <taxon>Herpotrichiellaceae</taxon>
        <taxon>Exophiala</taxon>
    </lineage>
</organism>
<dbReference type="GO" id="GO:0005739">
    <property type="term" value="C:mitochondrion"/>
    <property type="evidence" value="ECO:0007669"/>
    <property type="project" value="TreeGrafter"/>
</dbReference>
<evidence type="ECO:0000256" key="2">
    <source>
        <dbReference type="ARBA" id="ARBA00009797"/>
    </source>
</evidence>
<keyword evidence="4" id="KW-0411">Iron-sulfur</keyword>
<feature type="region of interest" description="Disordered" evidence="7">
    <location>
        <begin position="129"/>
        <end position="182"/>
    </location>
</feature>
<evidence type="ECO:0000256" key="1">
    <source>
        <dbReference type="ARBA" id="ARBA00001966"/>
    </source>
</evidence>
<comment type="similarity">
    <text evidence="2">Belongs to the EXO5 family.</text>
</comment>
<dbReference type="HOGENOM" id="CLU_013225_1_1_1"/>
<feature type="region of interest" description="Disordered" evidence="7">
    <location>
        <begin position="334"/>
        <end position="355"/>
    </location>
</feature>